<keyword evidence="3" id="KW-1185">Reference proteome</keyword>
<dbReference type="STRING" id="1758178.GCA_001550095_00613"/>
<dbReference type="AlphaFoldDB" id="A0A291GBZ9"/>
<dbReference type="Proteomes" id="UP000217935">
    <property type="component" value="Chromosome"/>
</dbReference>
<evidence type="ECO:0000313" key="2">
    <source>
        <dbReference type="EMBL" id="ATG47725.1"/>
    </source>
</evidence>
<reference evidence="2 3" key="1">
    <citation type="submission" date="2017-06" db="EMBL/GenBank/DDBJ databases">
        <title>Celeribacter sp. TSPH2 complete genome sequence.</title>
        <authorList>
            <person name="Woo J.-H."/>
            <person name="Kim H.-S."/>
        </authorList>
    </citation>
    <scope>NUCLEOTIDE SEQUENCE [LARGE SCALE GENOMIC DNA]</scope>
    <source>
        <strain evidence="2 3">TSPH2</strain>
    </source>
</reference>
<keyword evidence="1" id="KW-0812">Transmembrane</keyword>
<keyword evidence="1" id="KW-0472">Membrane</keyword>
<proteinExistence type="predicted"/>
<dbReference type="EMBL" id="CP022196">
    <property type="protein sequence ID" value="ATG47725.1"/>
    <property type="molecule type" value="Genomic_DNA"/>
</dbReference>
<sequence>MPSFPLLSRITAGICLALAITIFVAPSLFFWLFHLDPSVTGAVMARRAAVLFLAPALLLWGLKDIAKSDMARMAIARAIAVTMLAMALLGLSEFALGRVGPGIGLAVITEAALFWLWYGLMKDPQR</sequence>
<organism evidence="2 3">
    <name type="scientific">Celeribacter ethanolicus</name>
    <dbReference type="NCBI Taxonomy" id="1758178"/>
    <lineage>
        <taxon>Bacteria</taxon>
        <taxon>Pseudomonadati</taxon>
        <taxon>Pseudomonadota</taxon>
        <taxon>Alphaproteobacteria</taxon>
        <taxon>Rhodobacterales</taxon>
        <taxon>Roseobacteraceae</taxon>
        <taxon>Celeribacter</taxon>
    </lineage>
</organism>
<protein>
    <recommendedName>
        <fullName evidence="4">DUF4345 domain-containing protein</fullName>
    </recommendedName>
</protein>
<accession>A0A291GBZ9</accession>
<dbReference type="RefSeq" id="WP_066705125.1">
    <property type="nucleotide sequence ID" value="NZ_CP022196.1"/>
</dbReference>
<feature type="transmembrane region" description="Helical" evidence="1">
    <location>
        <begin position="12"/>
        <end position="32"/>
    </location>
</feature>
<gene>
    <name evidence="2" type="ORF">CEW89_09190</name>
</gene>
<keyword evidence="1" id="KW-1133">Transmembrane helix</keyword>
<evidence type="ECO:0008006" key="4">
    <source>
        <dbReference type="Google" id="ProtNLM"/>
    </source>
</evidence>
<feature type="transmembrane region" description="Helical" evidence="1">
    <location>
        <begin position="44"/>
        <end position="62"/>
    </location>
</feature>
<name>A0A291GBZ9_9RHOB</name>
<feature type="transmembrane region" description="Helical" evidence="1">
    <location>
        <begin position="74"/>
        <end position="96"/>
    </location>
</feature>
<evidence type="ECO:0000313" key="3">
    <source>
        <dbReference type="Proteomes" id="UP000217935"/>
    </source>
</evidence>
<dbReference type="OrthoDB" id="7869386at2"/>
<evidence type="ECO:0000256" key="1">
    <source>
        <dbReference type="SAM" id="Phobius"/>
    </source>
</evidence>
<dbReference type="KEGG" id="ceh:CEW89_09190"/>
<feature type="transmembrane region" description="Helical" evidence="1">
    <location>
        <begin position="102"/>
        <end position="120"/>
    </location>
</feature>